<dbReference type="SUPFAM" id="SSF55282">
    <property type="entry name" value="RL5-like"/>
    <property type="match status" value="1"/>
</dbReference>
<accession>A0A381U532</accession>
<dbReference type="InterPro" id="IPR002739">
    <property type="entry name" value="PAB1135-like"/>
</dbReference>
<dbReference type="AlphaFoldDB" id="A0A381U532"/>
<name>A0A381U532_9ZZZZ</name>
<dbReference type="Pfam" id="PF01877">
    <property type="entry name" value="RNA_binding"/>
    <property type="match status" value="1"/>
</dbReference>
<dbReference type="PANTHER" id="PTHR39652">
    <property type="entry name" value="UPF0201 PROTEIN TK1335"/>
    <property type="match status" value="1"/>
</dbReference>
<dbReference type="InterPro" id="IPR022803">
    <property type="entry name" value="Ribosomal_uL5_dom_sf"/>
</dbReference>
<feature type="non-terminal residue" evidence="1">
    <location>
        <position position="1"/>
    </location>
</feature>
<protein>
    <submittedName>
        <fullName evidence="1">Uncharacterized protein</fullName>
    </submittedName>
</protein>
<dbReference type="Gene3D" id="3.30.1440.10">
    <property type="match status" value="1"/>
</dbReference>
<evidence type="ECO:0000313" key="1">
    <source>
        <dbReference type="EMBL" id="SVA23229.1"/>
    </source>
</evidence>
<dbReference type="PANTHER" id="PTHR39652:SF1">
    <property type="entry name" value="UPF0201 PROTEIN TK1335"/>
    <property type="match status" value="1"/>
</dbReference>
<proteinExistence type="predicted"/>
<gene>
    <name evidence="1" type="ORF">METZ01_LOCUS76083</name>
</gene>
<sequence>VSPLISVSTVVQPHEDPQRVVDAVQVMFPDWSPDRMPSNSGFPSGRAAEMMTGSSESLDTLLEAVRIQRVLDTALDVMSLELDGSSTGFSLSRQAALAGKVSFVVKDRAIGGEMRVGLTGEGLAAWLEQQTWHAGRDSVPRSVGDELAMASDGEPVEWFDRKGKRTIGDD</sequence>
<dbReference type="EMBL" id="UINC01005736">
    <property type="protein sequence ID" value="SVA23229.1"/>
    <property type="molecule type" value="Genomic_DNA"/>
</dbReference>
<reference evidence="1" key="1">
    <citation type="submission" date="2018-05" db="EMBL/GenBank/DDBJ databases">
        <authorList>
            <person name="Lanie J.A."/>
            <person name="Ng W.-L."/>
            <person name="Kazmierczak K.M."/>
            <person name="Andrzejewski T.M."/>
            <person name="Davidsen T.M."/>
            <person name="Wayne K.J."/>
            <person name="Tettelin H."/>
            <person name="Glass J.I."/>
            <person name="Rusch D."/>
            <person name="Podicherti R."/>
            <person name="Tsui H.-C.T."/>
            <person name="Winkler M.E."/>
        </authorList>
    </citation>
    <scope>NUCLEOTIDE SEQUENCE</scope>
</reference>
<organism evidence="1">
    <name type="scientific">marine metagenome</name>
    <dbReference type="NCBI Taxonomy" id="408172"/>
    <lineage>
        <taxon>unclassified sequences</taxon>
        <taxon>metagenomes</taxon>
        <taxon>ecological metagenomes</taxon>
    </lineage>
</organism>